<dbReference type="PANTHER" id="PTHR10380">
    <property type="entry name" value="CUTICLE PROTEIN"/>
    <property type="match status" value="1"/>
</dbReference>
<accession>A0A922CJ03</accession>
<reference evidence="6" key="2">
    <citation type="submission" date="2020-12" db="EMBL/GenBank/DDBJ databases">
        <authorList>
            <person name="Kanost M."/>
        </authorList>
    </citation>
    <scope>NUCLEOTIDE SEQUENCE</scope>
</reference>
<dbReference type="InterPro" id="IPR031311">
    <property type="entry name" value="CHIT_BIND_RR_consensus"/>
</dbReference>
<feature type="chain" id="PRO_5038276711" evidence="5">
    <location>
        <begin position="18"/>
        <end position="122"/>
    </location>
</feature>
<dbReference type="Pfam" id="PF00379">
    <property type="entry name" value="Chitin_bind_4"/>
    <property type="match status" value="1"/>
</dbReference>
<dbReference type="PRINTS" id="PR00947">
    <property type="entry name" value="CUTICLE"/>
</dbReference>
<comment type="caution">
    <text evidence="6">The sequence shown here is derived from an EMBL/GenBank/DDBJ whole genome shotgun (WGS) entry which is preliminary data.</text>
</comment>
<sequence>MKLVALLLFCLVATVLTSPIPSQYSDPENVQVLKYENEYIAPGKHRYSFEQSDGTQQEQEGELKNAGTEDEIYVVRGSFSWVGPDGVKYTVHYVADENGYQPEPEEGPGSAVPFDLLASSLG</sequence>
<dbReference type="PROSITE" id="PS51155">
    <property type="entry name" value="CHIT_BIND_RR_2"/>
    <property type="match status" value="1"/>
</dbReference>
<dbReference type="AlphaFoldDB" id="A0A922CJ03"/>
<keyword evidence="7" id="KW-1185">Reference proteome</keyword>
<evidence type="ECO:0000256" key="2">
    <source>
        <dbReference type="ARBA" id="ARBA00022729"/>
    </source>
</evidence>
<reference evidence="6" key="1">
    <citation type="journal article" date="2016" name="Insect Biochem. Mol. Biol.">
        <title>Multifaceted biological insights from a draft genome sequence of the tobacco hornworm moth, Manduca sexta.</title>
        <authorList>
            <person name="Kanost M.R."/>
            <person name="Arrese E.L."/>
            <person name="Cao X."/>
            <person name="Chen Y.R."/>
            <person name="Chellapilla S."/>
            <person name="Goldsmith M.R."/>
            <person name="Grosse-Wilde E."/>
            <person name="Heckel D.G."/>
            <person name="Herndon N."/>
            <person name="Jiang H."/>
            <person name="Papanicolaou A."/>
            <person name="Qu J."/>
            <person name="Soulages J.L."/>
            <person name="Vogel H."/>
            <person name="Walters J."/>
            <person name="Waterhouse R.M."/>
            <person name="Ahn S.J."/>
            <person name="Almeida F.C."/>
            <person name="An C."/>
            <person name="Aqrawi P."/>
            <person name="Bretschneider A."/>
            <person name="Bryant W.B."/>
            <person name="Bucks S."/>
            <person name="Chao H."/>
            <person name="Chevignon G."/>
            <person name="Christen J.M."/>
            <person name="Clarke D.F."/>
            <person name="Dittmer N.T."/>
            <person name="Ferguson L.C.F."/>
            <person name="Garavelou S."/>
            <person name="Gordon K.H.J."/>
            <person name="Gunaratna R.T."/>
            <person name="Han Y."/>
            <person name="Hauser F."/>
            <person name="He Y."/>
            <person name="Heidel-Fischer H."/>
            <person name="Hirsh A."/>
            <person name="Hu Y."/>
            <person name="Jiang H."/>
            <person name="Kalra D."/>
            <person name="Klinner C."/>
            <person name="Konig C."/>
            <person name="Kovar C."/>
            <person name="Kroll A.R."/>
            <person name="Kuwar S.S."/>
            <person name="Lee S.L."/>
            <person name="Lehman R."/>
            <person name="Li K."/>
            <person name="Li Z."/>
            <person name="Liang H."/>
            <person name="Lovelace S."/>
            <person name="Lu Z."/>
            <person name="Mansfield J.H."/>
            <person name="McCulloch K.J."/>
            <person name="Mathew T."/>
            <person name="Morton B."/>
            <person name="Muzny D.M."/>
            <person name="Neunemann D."/>
            <person name="Ongeri F."/>
            <person name="Pauchet Y."/>
            <person name="Pu L.L."/>
            <person name="Pyrousis I."/>
            <person name="Rao X.J."/>
            <person name="Redding A."/>
            <person name="Roesel C."/>
            <person name="Sanchez-Gracia A."/>
            <person name="Schaack S."/>
            <person name="Shukla A."/>
            <person name="Tetreau G."/>
            <person name="Wang Y."/>
            <person name="Xiong G.H."/>
            <person name="Traut W."/>
            <person name="Walsh T.K."/>
            <person name="Worley K.C."/>
            <person name="Wu D."/>
            <person name="Wu W."/>
            <person name="Wu Y.Q."/>
            <person name="Zhang X."/>
            <person name="Zou Z."/>
            <person name="Zucker H."/>
            <person name="Briscoe A.D."/>
            <person name="Burmester T."/>
            <person name="Clem R.J."/>
            <person name="Feyereisen R."/>
            <person name="Grimmelikhuijzen C.J.P."/>
            <person name="Hamodrakas S.J."/>
            <person name="Hansson B.S."/>
            <person name="Huguet E."/>
            <person name="Jermiin L.S."/>
            <person name="Lan Q."/>
            <person name="Lehman H.K."/>
            <person name="Lorenzen M."/>
            <person name="Merzendorfer H."/>
            <person name="Michalopoulos I."/>
            <person name="Morton D.B."/>
            <person name="Muthukrishnan S."/>
            <person name="Oakeshott J.G."/>
            <person name="Palmer W."/>
            <person name="Park Y."/>
            <person name="Passarelli A.L."/>
            <person name="Rozas J."/>
            <person name="Schwartz L.M."/>
            <person name="Smith W."/>
            <person name="Southgate A."/>
            <person name="Vilcinskas A."/>
            <person name="Vogt R."/>
            <person name="Wang P."/>
            <person name="Werren J."/>
            <person name="Yu X.Q."/>
            <person name="Zhou J.J."/>
            <person name="Brown S.J."/>
            <person name="Scherer S.E."/>
            <person name="Richards S."/>
            <person name="Blissard G.W."/>
        </authorList>
    </citation>
    <scope>NUCLEOTIDE SEQUENCE</scope>
</reference>
<dbReference type="PROSITE" id="PS00233">
    <property type="entry name" value="CHIT_BIND_RR_1"/>
    <property type="match status" value="1"/>
</dbReference>
<gene>
    <name evidence="6" type="ORF">O3G_MSEX005594</name>
</gene>
<dbReference type="InterPro" id="IPR050468">
    <property type="entry name" value="Cuticle_Struct_Prot"/>
</dbReference>
<feature type="region of interest" description="Disordered" evidence="4">
    <location>
        <begin position="98"/>
        <end position="122"/>
    </location>
</feature>
<dbReference type="InterPro" id="IPR000618">
    <property type="entry name" value="Insect_cuticle"/>
</dbReference>
<proteinExistence type="predicted"/>
<dbReference type="GO" id="GO:0008010">
    <property type="term" value="F:structural constituent of chitin-based larval cuticle"/>
    <property type="evidence" value="ECO:0007669"/>
    <property type="project" value="TreeGrafter"/>
</dbReference>
<dbReference type="PANTHER" id="PTHR10380:SF173">
    <property type="entry name" value="CUTICULAR PROTEIN 47EF, ISOFORM C-RELATED"/>
    <property type="match status" value="1"/>
</dbReference>
<evidence type="ECO:0000256" key="5">
    <source>
        <dbReference type="SAM" id="SignalP"/>
    </source>
</evidence>
<keyword evidence="1 3" id="KW-0193">Cuticle</keyword>
<organism evidence="6 7">
    <name type="scientific">Manduca sexta</name>
    <name type="common">Tobacco hawkmoth</name>
    <name type="synonym">Tobacco hornworm</name>
    <dbReference type="NCBI Taxonomy" id="7130"/>
    <lineage>
        <taxon>Eukaryota</taxon>
        <taxon>Metazoa</taxon>
        <taxon>Ecdysozoa</taxon>
        <taxon>Arthropoda</taxon>
        <taxon>Hexapoda</taxon>
        <taxon>Insecta</taxon>
        <taxon>Pterygota</taxon>
        <taxon>Neoptera</taxon>
        <taxon>Endopterygota</taxon>
        <taxon>Lepidoptera</taxon>
        <taxon>Glossata</taxon>
        <taxon>Ditrysia</taxon>
        <taxon>Bombycoidea</taxon>
        <taxon>Sphingidae</taxon>
        <taxon>Sphinginae</taxon>
        <taxon>Sphingini</taxon>
        <taxon>Manduca</taxon>
    </lineage>
</organism>
<name>A0A922CJ03_MANSE</name>
<evidence type="ECO:0000256" key="4">
    <source>
        <dbReference type="SAM" id="MobiDB-lite"/>
    </source>
</evidence>
<feature type="compositionally biased region" description="Polar residues" evidence="4">
    <location>
        <begin position="49"/>
        <end position="58"/>
    </location>
</feature>
<dbReference type="Proteomes" id="UP000791440">
    <property type="component" value="Unassembled WGS sequence"/>
</dbReference>
<feature type="signal peptide" evidence="5">
    <location>
        <begin position="1"/>
        <end position="17"/>
    </location>
</feature>
<feature type="region of interest" description="Disordered" evidence="4">
    <location>
        <begin position="46"/>
        <end position="67"/>
    </location>
</feature>
<evidence type="ECO:0000313" key="7">
    <source>
        <dbReference type="Proteomes" id="UP000791440"/>
    </source>
</evidence>
<keyword evidence="2 5" id="KW-0732">Signal</keyword>
<dbReference type="EMBL" id="JH668359">
    <property type="protein sequence ID" value="KAG6448625.1"/>
    <property type="molecule type" value="Genomic_DNA"/>
</dbReference>
<evidence type="ECO:0000256" key="1">
    <source>
        <dbReference type="ARBA" id="ARBA00022460"/>
    </source>
</evidence>
<dbReference type="GO" id="GO:0062129">
    <property type="term" value="C:chitin-based extracellular matrix"/>
    <property type="evidence" value="ECO:0007669"/>
    <property type="project" value="TreeGrafter"/>
</dbReference>
<evidence type="ECO:0000313" key="6">
    <source>
        <dbReference type="EMBL" id="KAG6448625.1"/>
    </source>
</evidence>
<evidence type="ECO:0000256" key="3">
    <source>
        <dbReference type="PROSITE-ProRule" id="PRU00497"/>
    </source>
</evidence>
<protein>
    <submittedName>
        <fullName evidence="6">Uncharacterized protein</fullName>
    </submittedName>
</protein>
<dbReference type="EMBL" id="JH668359">
    <property type="protein sequence ID" value="KAG6448624.1"/>
    <property type="molecule type" value="Genomic_DNA"/>
</dbReference>